<dbReference type="RefSeq" id="WP_219041238.1">
    <property type="nucleotide sequence ID" value="NZ_JAHWDF010000022.1"/>
</dbReference>
<dbReference type="PROSITE" id="PS51257">
    <property type="entry name" value="PROKAR_LIPOPROTEIN"/>
    <property type="match status" value="1"/>
</dbReference>
<evidence type="ECO:0000313" key="1">
    <source>
        <dbReference type="EMBL" id="MBW2962955.1"/>
    </source>
</evidence>
<sequence length="294" mass="34939">MNKILILCLLLMVSCDRTHKEYYQDGTLYKDYRLKNNFYDGLYKEYYQDGGLKVIHKYLQGKNIDTSFYYDKKSILREKRIWLDSLKNKVILFDNDHKTAQGFIINDTLKINDWTYFKNEKDSIVEYVIVDNTSHANQFWIKNKRGDTLWNESNDYQIYLSKNKVRLNEIVRVRLVLMDPYLNNLSDVKVLLFKDNNKSNKNFYNYKGVKKDTFLSLKNDGIPHPEVPKDVLQNHIVEFGLKFKTTGSKKIKGVLREYSKGYFKDQPNKVENFTNDLFFEKEITVIDSLDDNSL</sequence>
<comment type="caution">
    <text evidence="1">The sequence shown here is derived from an EMBL/GenBank/DDBJ whole genome shotgun (WGS) entry which is preliminary data.</text>
</comment>
<name>A0ABS6W536_9FLAO</name>
<dbReference type="Proteomes" id="UP000719267">
    <property type="component" value="Unassembled WGS sequence"/>
</dbReference>
<gene>
    <name evidence="1" type="ORF">KW502_14295</name>
</gene>
<evidence type="ECO:0000313" key="2">
    <source>
        <dbReference type="Proteomes" id="UP000719267"/>
    </source>
</evidence>
<keyword evidence="2" id="KW-1185">Reference proteome</keyword>
<protein>
    <submittedName>
        <fullName evidence="1">Uncharacterized protein</fullName>
    </submittedName>
</protein>
<dbReference type="EMBL" id="JAHWDF010000022">
    <property type="protein sequence ID" value="MBW2962955.1"/>
    <property type="molecule type" value="Genomic_DNA"/>
</dbReference>
<organism evidence="1 2">
    <name type="scientific">Mesonia aestuariivivens</name>
    <dbReference type="NCBI Taxonomy" id="2796128"/>
    <lineage>
        <taxon>Bacteria</taxon>
        <taxon>Pseudomonadati</taxon>
        <taxon>Bacteroidota</taxon>
        <taxon>Flavobacteriia</taxon>
        <taxon>Flavobacteriales</taxon>
        <taxon>Flavobacteriaceae</taxon>
        <taxon>Mesonia</taxon>
    </lineage>
</organism>
<proteinExistence type="predicted"/>
<accession>A0ABS6W536</accession>
<reference evidence="1 2" key="1">
    <citation type="submission" date="2021-07" db="EMBL/GenBank/DDBJ databases">
        <title>Mesonia aestuariivivens sp. nov., isolated from a tidal flat.</title>
        <authorList>
            <person name="Kim Y.-O."/>
            <person name="Yoon J.-H."/>
        </authorList>
    </citation>
    <scope>NUCLEOTIDE SEQUENCE [LARGE SCALE GENOMIC DNA]</scope>
    <source>
        <strain evidence="1 2">JHPTF-M18</strain>
    </source>
</reference>